<proteinExistence type="predicted"/>
<dbReference type="AlphaFoldDB" id="A0A833QST0"/>
<keyword evidence="2" id="KW-0805">Transcription regulation</keyword>
<evidence type="ECO:0000313" key="7">
    <source>
        <dbReference type="EMBL" id="KAF3324754.1"/>
    </source>
</evidence>
<evidence type="ECO:0000259" key="6">
    <source>
        <dbReference type="PROSITE" id="PS50863"/>
    </source>
</evidence>
<dbReference type="SMART" id="SM01019">
    <property type="entry name" value="B3"/>
    <property type="match status" value="1"/>
</dbReference>
<name>A0A833QST0_9POAL</name>
<dbReference type="GO" id="GO:0005634">
    <property type="term" value="C:nucleus"/>
    <property type="evidence" value="ECO:0007669"/>
    <property type="project" value="UniProtKB-SubCell"/>
</dbReference>
<evidence type="ECO:0000256" key="1">
    <source>
        <dbReference type="ARBA" id="ARBA00004123"/>
    </source>
</evidence>
<evidence type="ECO:0000256" key="2">
    <source>
        <dbReference type="ARBA" id="ARBA00023015"/>
    </source>
</evidence>
<accession>A0A833QST0</accession>
<dbReference type="PANTHER" id="PTHR31140:SF139">
    <property type="entry name" value="B3 DOMAIN-CONTAINING PROTEIN OS02G0455900-RELATED"/>
    <property type="match status" value="1"/>
</dbReference>
<comment type="caution">
    <text evidence="7">The sequence shown here is derived from an EMBL/GenBank/DDBJ whole genome shotgun (WGS) entry which is preliminary data.</text>
</comment>
<reference evidence="7" key="1">
    <citation type="submission" date="2020-01" db="EMBL/GenBank/DDBJ databases">
        <title>Genome sequence of Kobresia littledalei, the first chromosome-level genome in the family Cyperaceae.</title>
        <authorList>
            <person name="Qu G."/>
        </authorList>
    </citation>
    <scope>NUCLEOTIDE SEQUENCE</scope>
    <source>
        <strain evidence="7">C.B.Clarke</strain>
        <tissue evidence="7">Leaf</tissue>
    </source>
</reference>
<organism evidence="7 8">
    <name type="scientific">Carex littledalei</name>
    <dbReference type="NCBI Taxonomy" id="544730"/>
    <lineage>
        <taxon>Eukaryota</taxon>
        <taxon>Viridiplantae</taxon>
        <taxon>Streptophyta</taxon>
        <taxon>Embryophyta</taxon>
        <taxon>Tracheophyta</taxon>
        <taxon>Spermatophyta</taxon>
        <taxon>Magnoliopsida</taxon>
        <taxon>Liliopsida</taxon>
        <taxon>Poales</taxon>
        <taxon>Cyperaceae</taxon>
        <taxon>Cyperoideae</taxon>
        <taxon>Cariceae</taxon>
        <taxon>Carex</taxon>
        <taxon>Carex subgen. Euthyceras</taxon>
    </lineage>
</organism>
<dbReference type="InterPro" id="IPR003340">
    <property type="entry name" value="B3_DNA-bd"/>
</dbReference>
<feature type="domain" description="TF-B3" evidence="6">
    <location>
        <begin position="71"/>
        <end position="174"/>
    </location>
</feature>
<dbReference type="PANTHER" id="PTHR31140">
    <property type="entry name" value="B3 DOMAIN-CONTAINING TRANSCRIPTION FACTOR ABI3"/>
    <property type="match status" value="1"/>
</dbReference>
<evidence type="ECO:0000256" key="3">
    <source>
        <dbReference type="ARBA" id="ARBA00023125"/>
    </source>
</evidence>
<dbReference type="PROSITE" id="PS50863">
    <property type="entry name" value="B3"/>
    <property type="match status" value="1"/>
</dbReference>
<dbReference type="EMBL" id="SWLB01000021">
    <property type="protein sequence ID" value="KAF3324754.1"/>
    <property type="molecule type" value="Genomic_DNA"/>
</dbReference>
<dbReference type="GO" id="GO:0003677">
    <property type="term" value="F:DNA binding"/>
    <property type="evidence" value="ECO:0007669"/>
    <property type="project" value="UniProtKB-KW"/>
</dbReference>
<dbReference type="SUPFAM" id="SSF101936">
    <property type="entry name" value="DNA-binding pseudobarrel domain"/>
    <property type="match status" value="1"/>
</dbReference>
<dbReference type="CDD" id="cd10017">
    <property type="entry name" value="B3_DNA"/>
    <property type="match status" value="1"/>
</dbReference>
<keyword evidence="3" id="KW-0238">DNA-binding</keyword>
<keyword evidence="5" id="KW-0539">Nucleus</keyword>
<sequence>MDIEVPIKTAHLPILQNPIFIFKQCDEVPKTNFNCHQNYEQRNPNLSFRQAGSPAKAPCFEKYNLNIVPLFEKVVTPSDVGKLNRLVVPKQHAERHFPCLEAPAAGTHLIFQDSTTGEHWCFRFSYWSSSQSYVLTKGWSRFVRQKQLSAGDTVYFLRDSTSQTRFFISYRHRSPLEVISIRPSPYANCPRRKVKQFTEELVTNIRSDINYCSRQPEKRIRLFGVNMEFLDPEKGRISVVETNCLPLLDLKLGV</sequence>
<evidence type="ECO:0000313" key="8">
    <source>
        <dbReference type="Proteomes" id="UP000623129"/>
    </source>
</evidence>
<dbReference type="OrthoDB" id="2020802at2759"/>
<protein>
    <submittedName>
        <fullName evidence="7">B3 domain-containing protein</fullName>
    </submittedName>
</protein>
<evidence type="ECO:0000256" key="4">
    <source>
        <dbReference type="ARBA" id="ARBA00023163"/>
    </source>
</evidence>
<keyword evidence="8" id="KW-1185">Reference proteome</keyword>
<dbReference type="InterPro" id="IPR044800">
    <property type="entry name" value="LEC2-like"/>
</dbReference>
<dbReference type="Pfam" id="PF02362">
    <property type="entry name" value="B3"/>
    <property type="match status" value="1"/>
</dbReference>
<dbReference type="Proteomes" id="UP000623129">
    <property type="component" value="Unassembled WGS sequence"/>
</dbReference>
<comment type="subcellular location">
    <subcellularLocation>
        <location evidence="1">Nucleus</location>
    </subcellularLocation>
</comment>
<dbReference type="InterPro" id="IPR015300">
    <property type="entry name" value="DNA-bd_pseudobarrel_sf"/>
</dbReference>
<gene>
    <name evidence="7" type="ORF">FCM35_KLT10911</name>
</gene>
<dbReference type="GO" id="GO:0003700">
    <property type="term" value="F:DNA-binding transcription factor activity"/>
    <property type="evidence" value="ECO:0007669"/>
    <property type="project" value="InterPro"/>
</dbReference>
<dbReference type="Gene3D" id="2.40.330.10">
    <property type="entry name" value="DNA-binding pseudobarrel domain"/>
    <property type="match status" value="1"/>
</dbReference>
<keyword evidence="4" id="KW-0804">Transcription</keyword>
<evidence type="ECO:0000256" key="5">
    <source>
        <dbReference type="ARBA" id="ARBA00023242"/>
    </source>
</evidence>